<evidence type="ECO:0000259" key="4">
    <source>
        <dbReference type="Pfam" id="PF14368"/>
    </source>
</evidence>
<evidence type="ECO:0000256" key="2">
    <source>
        <dbReference type="ARBA" id="ARBA00023121"/>
    </source>
</evidence>
<keyword evidence="3" id="KW-0732">Signal</keyword>
<dbReference type="Proteomes" id="UP000017836">
    <property type="component" value="Unassembled WGS sequence"/>
</dbReference>
<organism evidence="5 6">
    <name type="scientific">Amborella trichopoda</name>
    <dbReference type="NCBI Taxonomy" id="13333"/>
    <lineage>
        <taxon>Eukaryota</taxon>
        <taxon>Viridiplantae</taxon>
        <taxon>Streptophyta</taxon>
        <taxon>Embryophyta</taxon>
        <taxon>Tracheophyta</taxon>
        <taxon>Spermatophyta</taxon>
        <taxon>Magnoliopsida</taxon>
        <taxon>Amborellales</taxon>
        <taxon>Amborellaceae</taxon>
        <taxon>Amborella</taxon>
    </lineage>
</organism>
<dbReference type="CDD" id="cd01959">
    <property type="entry name" value="nsLTP2"/>
    <property type="match status" value="1"/>
</dbReference>
<proteinExistence type="predicted"/>
<keyword evidence="2" id="KW-0446">Lipid-binding</keyword>
<feature type="signal peptide" evidence="3">
    <location>
        <begin position="1"/>
        <end position="26"/>
    </location>
</feature>
<evidence type="ECO:0000313" key="5">
    <source>
        <dbReference type="EMBL" id="ERN17260.1"/>
    </source>
</evidence>
<dbReference type="SUPFAM" id="SSF47699">
    <property type="entry name" value="Bifunctional inhibitor/lipid-transfer protein/seed storage 2S albumin"/>
    <property type="match status" value="1"/>
</dbReference>
<evidence type="ECO:0000256" key="1">
    <source>
        <dbReference type="ARBA" id="ARBA00022448"/>
    </source>
</evidence>
<dbReference type="GO" id="GO:0008289">
    <property type="term" value="F:lipid binding"/>
    <property type="evidence" value="ECO:0007669"/>
    <property type="project" value="UniProtKB-KW"/>
</dbReference>
<reference evidence="6" key="1">
    <citation type="journal article" date="2013" name="Science">
        <title>The Amborella genome and the evolution of flowering plants.</title>
        <authorList>
            <consortium name="Amborella Genome Project"/>
        </authorList>
    </citation>
    <scope>NUCLEOTIDE SEQUENCE [LARGE SCALE GENOMIC DNA]</scope>
</reference>
<dbReference type="GO" id="GO:0006869">
    <property type="term" value="P:lipid transport"/>
    <property type="evidence" value="ECO:0007669"/>
    <property type="project" value="InterPro"/>
</dbReference>
<sequence>MMKCSSFSVLILALVVLVGNFLPCYSVTCNVSYLSPCIGAIYKAQAPSPTCCSRLKEQQPCLCQYIANPQFRSIVNSDNAKKVAQTCKSPFPKC</sequence>
<dbReference type="Pfam" id="PF14368">
    <property type="entry name" value="LTP_2"/>
    <property type="match status" value="1"/>
</dbReference>
<feature type="chain" id="PRO_5004658926" description="Bifunctional inhibitor/plant lipid transfer protein/seed storage helical domain-containing protein" evidence="3">
    <location>
        <begin position="27"/>
        <end position="94"/>
    </location>
</feature>
<dbReference type="OrthoDB" id="665742at2759"/>
<dbReference type="HOGENOM" id="CLU_158223_2_0_1"/>
<dbReference type="PANTHER" id="PTHR33214">
    <property type="entry name" value="BIFUNCTIONAL INHIBITOR/LIPID-TRANSFER PROTEIN/SEED STORAGE 2S ALBUMIN SUPERFAMILY PROTEIN"/>
    <property type="match status" value="1"/>
</dbReference>
<keyword evidence="1" id="KW-0813">Transport</keyword>
<protein>
    <recommendedName>
        <fullName evidence="4">Bifunctional inhibitor/plant lipid transfer protein/seed storage helical domain-containing protein</fullName>
    </recommendedName>
</protein>
<dbReference type="AlphaFoldDB" id="U5D4W0"/>
<evidence type="ECO:0000313" key="6">
    <source>
        <dbReference type="Proteomes" id="UP000017836"/>
    </source>
</evidence>
<dbReference type="InterPro" id="IPR036312">
    <property type="entry name" value="Bifun_inhib/LTP/seed_sf"/>
</dbReference>
<name>U5D4W0_AMBTC</name>
<keyword evidence="6" id="KW-1185">Reference proteome</keyword>
<evidence type="ECO:0000256" key="3">
    <source>
        <dbReference type="SAM" id="SignalP"/>
    </source>
</evidence>
<accession>U5D4W0</accession>
<dbReference type="InterPro" id="IPR016140">
    <property type="entry name" value="Bifunc_inhib/LTP/seed_store"/>
</dbReference>
<dbReference type="EMBL" id="KI392384">
    <property type="protein sequence ID" value="ERN17260.1"/>
    <property type="molecule type" value="Genomic_DNA"/>
</dbReference>
<dbReference type="PANTHER" id="PTHR33214:SF69">
    <property type="entry name" value="BIFUNCTIONAL INHIBITOR_LIPID-TRANSFER PROTEIN_SEED STORAGE 2S ALBUMIN SUPERFAMILY PROTEIN"/>
    <property type="match status" value="1"/>
</dbReference>
<dbReference type="eggNOG" id="ENOG502S3N0">
    <property type="taxonomic scope" value="Eukaryota"/>
</dbReference>
<dbReference type="InterPro" id="IPR033872">
    <property type="entry name" value="nsLTP2"/>
</dbReference>
<gene>
    <name evidence="5" type="ORF">AMTR_s00044p00214770</name>
</gene>
<dbReference type="Gene3D" id="1.10.110.10">
    <property type="entry name" value="Plant lipid-transfer and hydrophobic proteins"/>
    <property type="match status" value="1"/>
</dbReference>
<feature type="domain" description="Bifunctional inhibitor/plant lipid transfer protein/seed storage helical" evidence="4">
    <location>
        <begin position="29"/>
        <end position="89"/>
    </location>
</feature>
<dbReference type="Gramene" id="ERN17260">
    <property type="protein sequence ID" value="ERN17260"/>
    <property type="gene ID" value="AMTR_s00044p00214770"/>
</dbReference>
<dbReference type="KEGG" id="atr:18445594"/>
<dbReference type="OMA" id="WRWNSWR"/>